<accession>A0A9J6A7J3</accession>
<protein>
    <submittedName>
        <fullName evidence="1">Uncharacterized protein</fullName>
    </submittedName>
</protein>
<comment type="caution">
    <text evidence="1">The sequence shown here is derived from an EMBL/GenBank/DDBJ whole genome shotgun (WGS) entry which is preliminary data.</text>
</comment>
<dbReference type="AlphaFoldDB" id="A0A9J6A7J3"/>
<dbReference type="EMBL" id="JACXVP010000002">
    <property type="protein sequence ID" value="KAG5620549.1"/>
    <property type="molecule type" value="Genomic_DNA"/>
</dbReference>
<proteinExistence type="predicted"/>
<reference evidence="1 2" key="1">
    <citation type="submission" date="2020-09" db="EMBL/GenBank/DDBJ databases">
        <title>De no assembly of potato wild relative species, Solanum commersonii.</title>
        <authorList>
            <person name="Cho K."/>
        </authorList>
    </citation>
    <scope>NUCLEOTIDE SEQUENCE [LARGE SCALE GENOMIC DNA]</scope>
    <source>
        <strain evidence="1">LZ3.2</strain>
        <tissue evidence="1">Leaf</tissue>
    </source>
</reference>
<dbReference type="OrthoDB" id="1302534at2759"/>
<gene>
    <name evidence="1" type="ORF">H5410_005767</name>
</gene>
<dbReference type="Proteomes" id="UP000824120">
    <property type="component" value="Chromosome 2"/>
</dbReference>
<name>A0A9J6A7J3_SOLCO</name>
<evidence type="ECO:0000313" key="2">
    <source>
        <dbReference type="Proteomes" id="UP000824120"/>
    </source>
</evidence>
<sequence length="128" mass="14495">MINNVINIIKGWNLKFLSTGGRDTLIRHVLEALNIHTLVVVHPPKGTIKIIEKSISRFFGQKMMKVENSTGSLRRICAFYTMRELEGCVRVERPWMTLFGGGHAKGPLAYGLTIGPPKDHFTFSWRIS</sequence>
<organism evidence="1 2">
    <name type="scientific">Solanum commersonii</name>
    <name type="common">Commerson's wild potato</name>
    <name type="synonym">Commerson's nightshade</name>
    <dbReference type="NCBI Taxonomy" id="4109"/>
    <lineage>
        <taxon>Eukaryota</taxon>
        <taxon>Viridiplantae</taxon>
        <taxon>Streptophyta</taxon>
        <taxon>Embryophyta</taxon>
        <taxon>Tracheophyta</taxon>
        <taxon>Spermatophyta</taxon>
        <taxon>Magnoliopsida</taxon>
        <taxon>eudicotyledons</taxon>
        <taxon>Gunneridae</taxon>
        <taxon>Pentapetalae</taxon>
        <taxon>asterids</taxon>
        <taxon>lamiids</taxon>
        <taxon>Solanales</taxon>
        <taxon>Solanaceae</taxon>
        <taxon>Solanoideae</taxon>
        <taxon>Solaneae</taxon>
        <taxon>Solanum</taxon>
    </lineage>
</organism>
<keyword evidence="2" id="KW-1185">Reference proteome</keyword>
<evidence type="ECO:0000313" key="1">
    <source>
        <dbReference type="EMBL" id="KAG5620549.1"/>
    </source>
</evidence>